<comment type="caution">
    <text evidence="1">The sequence shown here is derived from an EMBL/GenBank/DDBJ whole genome shotgun (WGS) entry which is preliminary data.</text>
</comment>
<dbReference type="Proteomes" id="UP000541444">
    <property type="component" value="Unassembled WGS sequence"/>
</dbReference>
<dbReference type="OrthoDB" id="10414708at2759"/>
<name>A0A7J7N8E2_9MAGN</name>
<organism evidence="1 2">
    <name type="scientific">Kingdonia uniflora</name>
    <dbReference type="NCBI Taxonomy" id="39325"/>
    <lineage>
        <taxon>Eukaryota</taxon>
        <taxon>Viridiplantae</taxon>
        <taxon>Streptophyta</taxon>
        <taxon>Embryophyta</taxon>
        <taxon>Tracheophyta</taxon>
        <taxon>Spermatophyta</taxon>
        <taxon>Magnoliopsida</taxon>
        <taxon>Ranunculales</taxon>
        <taxon>Circaeasteraceae</taxon>
        <taxon>Kingdonia</taxon>
    </lineage>
</organism>
<sequence>ILKGLPCGISPHSLFALKFACFSPLISSKLLGIFPVIPLIDKSSHCSFFNCPKLIGILPLIWFLEMSSTSSVPKLETELGICPVILFLERLRYLRSKL</sequence>
<gene>
    <name evidence="1" type="ORF">GIB67_029344</name>
</gene>
<proteinExistence type="predicted"/>
<evidence type="ECO:0000313" key="2">
    <source>
        <dbReference type="Proteomes" id="UP000541444"/>
    </source>
</evidence>
<dbReference type="AlphaFoldDB" id="A0A7J7N8E2"/>
<feature type="non-terminal residue" evidence="1">
    <location>
        <position position="1"/>
    </location>
</feature>
<protein>
    <submittedName>
        <fullName evidence="1">Uncharacterized protein</fullName>
    </submittedName>
</protein>
<evidence type="ECO:0000313" key="1">
    <source>
        <dbReference type="EMBL" id="KAF6163501.1"/>
    </source>
</evidence>
<keyword evidence="2" id="KW-1185">Reference proteome</keyword>
<reference evidence="1 2" key="1">
    <citation type="journal article" date="2020" name="IScience">
        <title>Genome Sequencing of the Endangered Kingdonia uniflora (Circaeasteraceae, Ranunculales) Reveals Potential Mechanisms of Evolutionary Specialization.</title>
        <authorList>
            <person name="Sun Y."/>
            <person name="Deng T."/>
            <person name="Zhang A."/>
            <person name="Moore M.J."/>
            <person name="Landis J.B."/>
            <person name="Lin N."/>
            <person name="Zhang H."/>
            <person name="Zhang X."/>
            <person name="Huang J."/>
            <person name="Zhang X."/>
            <person name="Sun H."/>
            <person name="Wang H."/>
        </authorList>
    </citation>
    <scope>NUCLEOTIDE SEQUENCE [LARGE SCALE GENOMIC DNA]</scope>
    <source>
        <strain evidence="1">TB1705</strain>
        <tissue evidence="1">Leaf</tissue>
    </source>
</reference>
<dbReference type="EMBL" id="JACGCM010000974">
    <property type="protein sequence ID" value="KAF6163501.1"/>
    <property type="molecule type" value="Genomic_DNA"/>
</dbReference>
<accession>A0A7J7N8E2</accession>